<dbReference type="HOGENOM" id="CLU_3331749_0_0_6"/>
<evidence type="ECO:0000313" key="1">
    <source>
        <dbReference type="EMBL" id="CAI2795240.1"/>
    </source>
</evidence>
<name>C3KBY1_PSEFS</name>
<reference evidence="2" key="1">
    <citation type="journal article" date="2009" name="Genome Biol.">
        <title>Genomic and genetic analyses of diversity and plant interactions of Pseudomonas fluorescens.</title>
        <authorList>
            <person name="Silby M.W."/>
            <person name="Cerdeno-Tarraga A.M."/>
            <person name="Vernikos G.S."/>
            <person name="Giddens S.R."/>
            <person name="Jackson R.W."/>
            <person name="Preston G.M."/>
            <person name="Zhang X.X."/>
            <person name="Moon C.D."/>
            <person name="Gehrig S.M."/>
            <person name="Godfrey S.A."/>
            <person name="Knight C.G."/>
            <person name="Malone J.G."/>
            <person name="Robinson Z."/>
            <person name="Spiers A.J."/>
            <person name="Harris S."/>
            <person name="Challis G.L."/>
            <person name="Yaxley A.M."/>
            <person name="Harris D."/>
            <person name="Seeger K."/>
            <person name="Murphy L."/>
            <person name="Rutter S."/>
            <person name="Squares R."/>
            <person name="Quail M.A."/>
            <person name="Saunders E."/>
            <person name="Mavromatis K."/>
            <person name="Brettin T.S."/>
            <person name="Bentley S.D."/>
            <person name="Hothersall J."/>
            <person name="Stephens E."/>
            <person name="Thomas C.M."/>
            <person name="Parkhill J."/>
            <person name="Levy S.B."/>
            <person name="Rainey P.B."/>
            <person name="Thomson N.R."/>
        </authorList>
    </citation>
    <scope>NUCLEOTIDE SEQUENCE [LARGE SCALE GENOMIC DNA]</scope>
    <source>
        <strain evidence="2">SBW25</strain>
    </source>
</reference>
<evidence type="ECO:0000313" key="2">
    <source>
        <dbReference type="EMBL" id="CAY47200.1"/>
    </source>
</evidence>
<dbReference type="EMBL" id="AM181176">
    <property type="protein sequence ID" value="CAY47200.1"/>
    <property type="molecule type" value="Genomic_DNA"/>
</dbReference>
<dbReference type="EMBL" id="OV986001">
    <property type="protein sequence ID" value="CAI2795240.1"/>
    <property type="molecule type" value="Genomic_DNA"/>
</dbReference>
<dbReference type="AlphaFoldDB" id="C3KBY1"/>
<gene>
    <name evidence="2" type="ordered locus">PFLU_0934</name>
</gene>
<organism evidence="2">
    <name type="scientific">Pseudomonas fluorescens (strain SBW25)</name>
    <dbReference type="NCBI Taxonomy" id="216595"/>
    <lineage>
        <taxon>Bacteria</taxon>
        <taxon>Pseudomonadati</taxon>
        <taxon>Pseudomonadota</taxon>
        <taxon>Gammaproteobacteria</taxon>
        <taxon>Pseudomonadales</taxon>
        <taxon>Pseudomonadaceae</taxon>
        <taxon>Pseudomonas</taxon>
    </lineage>
</organism>
<dbReference type="Proteomes" id="UP001152918">
    <property type="component" value="Chromosome"/>
</dbReference>
<sequence length="38" mass="4292">MCSPQSKEQKCWVKMSGESAVEGIFEPVQISLTRRCAF</sequence>
<accession>C3KBY1</accession>
<dbReference type="KEGG" id="pfs:PFLU_0934"/>
<reference evidence="1" key="2">
    <citation type="submission" date="2023-10" db="EMBL/GenBank/DDBJ databases">
        <authorList>
            <person name="Fortmann-Grote C."/>
        </authorList>
    </citation>
    <scope>NUCLEOTIDE SEQUENCE</scope>
    <source>
        <strain evidence="1">SBW25</strain>
    </source>
</reference>
<protein>
    <submittedName>
        <fullName evidence="2">Uncharacterized protein</fullName>
    </submittedName>
</protein>
<proteinExistence type="predicted"/>